<evidence type="ECO:0000313" key="11">
    <source>
        <dbReference type="EMBL" id="EHG99192.1"/>
    </source>
</evidence>
<proteinExistence type="inferred from homology"/>
<comment type="catalytic activity">
    <reaction evidence="1 9">
        <text>N-(5-phospho-beta-D-ribosyl)anthranilate = 1-(2-carboxyphenylamino)-1-deoxy-D-ribulose 5-phosphate</text>
        <dbReference type="Rhea" id="RHEA:21540"/>
        <dbReference type="ChEBI" id="CHEBI:18277"/>
        <dbReference type="ChEBI" id="CHEBI:58613"/>
        <dbReference type="EC" id="5.3.1.24"/>
    </reaction>
</comment>
<gene>
    <name evidence="9" type="primary">trpF</name>
    <name evidence="11" type="ORF">HMPREF9441_02804</name>
</gene>
<dbReference type="HAMAP" id="MF_00135">
    <property type="entry name" value="PRAI"/>
    <property type="match status" value="1"/>
</dbReference>
<keyword evidence="7 9" id="KW-0057">Aromatic amino acid biosynthesis</keyword>
<sequence>MKPLLIKVCGMRDADNVRQVEALTPDMMGFICWEGSRRHVSRLPDYLPETCRRVGVFVNPEIGYVQERLKTFRLDLVQLHGHETPEFCRSIKEEGLKSGRALQIIKAFGVALDEPFPHTEDYEADCDFFLFDTRCPTAGGSGRTFDWDVLQNYHGHTPFFLSGGIGPDSTDRLRSFSHPAWAGVDLNSRFETAPALKDVGLLTDFIKDLRE</sequence>
<dbReference type="SUPFAM" id="SSF51366">
    <property type="entry name" value="Ribulose-phoshate binding barrel"/>
    <property type="match status" value="1"/>
</dbReference>
<dbReference type="Proteomes" id="UP000003598">
    <property type="component" value="Unassembled WGS sequence"/>
</dbReference>
<comment type="caution">
    <text evidence="11">The sequence shown here is derived from an EMBL/GenBank/DDBJ whole genome shotgun (WGS) entry which is preliminary data.</text>
</comment>
<comment type="similarity">
    <text evidence="9">Belongs to the TrpF family.</text>
</comment>
<dbReference type="InterPro" id="IPR044643">
    <property type="entry name" value="TrpF_fam"/>
</dbReference>
<dbReference type="Gene3D" id="3.20.20.70">
    <property type="entry name" value="Aldolase class I"/>
    <property type="match status" value="1"/>
</dbReference>
<dbReference type="EMBL" id="AFFY01000045">
    <property type="protein sequence ID" value="EHG99192.1"/>
    <property type="molecule type" value="Genomic_DNA"/>
</dbReference>
<dbReference type="CDD" id="cd00405">
    <property type="entry name" value="PRAI"/>
    <property type="match status" value="1"/>
</dbReference>
<dbReference type="UniPathway" id="UPA00035">
    <property type="reaction ID" value="UER00042"/>
</dbReference>
<dbReference type="RefSeq" id="WP_008621565.1">
    <property type="nucleotide sequence ID" value="NZ_JH376616.1"/>
</dbReference>
<evidence type="ECO:0000256" key="8">
    <source>
        <dbReference type="ARBA" id="ARBA00023235"/>
    </source>
</evidence>
<dbReference type="PATRIC" id="fig|762968.3.peg.2491"/>
<feature type="domain" description="N-(5'phosphoribosyl) anthranilate isomerase (PRAI)" evidence="10">
    <location>
        <begin position="7"/>
        <end position="207"/>
    </location>
</feature>
<evidence type="ECO:0000256" key="3">
    <source>
        <dbReference type="ARBA" id="ARBA00012572"/>
    </source>
</evidence>
<keyword evidence="6 9" id="KW-0822">Tryptophan biosynthesis</keyword>
<dbReference type="GeneID" id="93558142"/>
<dbReference type="GO" id="GO:0004640">
    <property type="term" value="F:phosphoribosylanthranilate isomerase activity"/>
    <property type="evidence" value="ECO:0007669"/>
    <property type="project" value="UniProtKB-UniRule"/>
</dbReference>
<evidence type="ECO:0000256" key="4">
    <source>
        <dbReference type="ARBA" id="ARBA00022272"/>
    </source>
</evidence>
<evidence type="ECO:0000256" key="6">
    <source>
        <dbReference type="ARBA" id="ARBA00022822"/>
    </source>
</evidence>
<evidence type="ECO:0000256" key="2">
    <source>
        <dbReference type="ARBA" id="ARBA00004664"/>
    </source>
</evidence>
<dbReference type="InterPro" id="IPR011060">
    <property type="entry name" value="RibuloseP-bd_barrel"/>
</dbReference>
<dbReference type="OrthoDB" id="9786954at2"/>
<comment type="pathway">
    <text evidence="2 9">Amino-acid biosynthesis; L-tryptophan biosynthesis; L-tryptophan from chorismate: step 3/5.</text>
</comment>
<evidence type="ECO:0000256" key="5">
    <source>
        <dbReference type="ARBA" id="ARBA00022605"/>
    </source>
</evidence>
<keyword evidence="8 9" id="KW-0413">Isomerase</keyword>
<evidence type="ECO:0000256" key="9">
    <source>
        <dbReference type="HAMAP-Rule" id="MF_00135"/>
    </source>
</evidence>
<dbReference type="STRING" id="762968.HMPREF9441_02804"/>
<dbReference type="Pfam" id="PF00697">
    <property type="entry name" value="PRAI"/>
    <property type="match status" value="1"/>
</dbReference>
<evidence type="ECO:0000259" key="10">
    <source>
        <dbReference type="Pfam" id="PF00697"/>
    </source>
</evidence>
<keyword evidence="5 9" id="KW-0028">Amino-acid biosynthesis</keyword>
<dbReference type="GO" id="GO:0000162">
    <property type="term" value="P:L-tryptophan biosynthetic process"/>
    <property type="evidence" value="ECO:0007669"/>
    <property type="project" value="UniProtKB-UniRule"/>
</dbReference>
<dbReference type="eggNOG" id="COG0135">
    <property type="taxonomic scope" value="Bacteria"/>
</dbReference>
<dbReference type="HOGENOM" id="CLU_076364_1_2_10"/>
<name>G5STU9_9BACT</name>
<dbReference type="PANTHER" id="PTHR42894">
    <property type="entry name" value="N-(5'-PHOSPHORIBOSYL)ANTHRANILATE ISOMERASE"/>
    <property type="match status" value="1"/>
</dbReference>
<dbReference type="InterPro" id="IPR001240">
    <property type="entry name" value="PRAI_dom"/>
</dbReference>
<dbReference type="AlphaFoldDB" id="G5STU9"/>
<evidence type="ECO:0000313" key="12">
    <source>
        <dbReference type="Proteomes" id="UP000003598"/>
    </source>
</evidence>
<evidence type="ECO:0000256" key="1">
    <source>
        <dbReference type="ARBA" id="ARBA00001164"/>
    </source>
</evidence>
<dbReference type="EC" id="5.3.1.24" evidence="3 9"/>
<dbReference type="PANTHER" id="PTHR42894:SF1">
    <property type="entry name" value="N-(5'-PHOSPHORIBOSYL)ANTHRANILATE ISOMERASE"/>
    <property type="match status" value="1"/>
</dbReference>
<protein>
    <recommendedName>
        <fullName evidence="4 9">N-(5'-phosphoribosyl)anthranilate isomerase</fullName>
        <shortName evidence="9">PRAI</shortName>
        <ecNumber evidence="3 9">5.3.1.24</ecNumber>
    </recommendedName>
</protein>
<keyword evidence="12" id="KW-1185">Reference proteome</keyword>
<dbReference type="InterPro" id="IPR013785">
    <property type="entry name" value="Aldolase_TIM"/>
</dbReference>
<evidence type="ECO:0000256" key="7">
    <source>
        <dbReference type="ARBA" id="ARBA00023141"/>
    </source>
</evidence>
<reference evidence="11 12" key="1">
    <citation type="submission" date="2011-03" db="EMBL/GenBank/DDBJ databases">
        <authorList>
            <person name="Weinstock G."/>
            <person name="Sodergren E."/>
            <person name="Clifton S."/>
            <person name="Fulton L."/>
            <person name="Fulton B."/>
            <person name="Courtney L."/>
            <person name="Fronick C."/>
            <person name="Harrison M."/>
            <person name="Strong C."/>
            <person name="Farmer C."/>
            <person name="Delahaunty K."/>
            <person name="Markovic C."/>
            <person name="Hall O."/>
            <person name="Minx P."/>
            <person name="Tomlinson C."/>
            <person name="Mitreva M."/>
            <person name="Hou S."/>
            <person name="Chen J."/>
            <person name="Wollam A."/>
            <person name="Pepin K.H."/>
            <person name="Johnson M."/>
            <person name="Bhonagiri V."/>
            <person name="Zhang X."/>
            <person name="Suruliraj S."/>
            <person name="Warren W."/>
            <person name="Chinwalla A."/>
            <person name="Mardis E.R."/>
            <person name="Wilson R.K."/>
        </authorList>
    </citation>
    <scope>NUCLEOTIDE SEQUENCE [LARGE SCALE GENOMIC DNA]</scope>
    <source>
        <strain evidence="11 12">YIT 11840</strain>
    </source>
</reference>
<organism evidence="11 12">
    <name type="scientific">Paraprevotella clara YIT 11840</name>
    <dbReference type="NCBI Taxonomy" id="762968"/>
    <lineage>
        <taxon>Bacteria</taxon>
        <taxon>Pseudomonadati</taxon>
        <taxon>Bacteroidota</taxon>
        <taxon>Bacteroidia</taxon>
        <taxon>Bacteroidales</taxon>
        <taxon>Prevotellaceae</taxon>
        <taxon>Paraprevotella</taxon>
    </lineage>
</organism>
<accession>G5STU9</accession>